<dbReference type="Proteomes" id="UP000324897">
    <property type="component" value="Chromosome 6"/>
</dbReference>
<dbReference type="Gramene" id="TVU51599">
    <property type="protein sequence ID" value="TVU51599"/>
    <property type="gene ID" value="EJB05_03038"/>
</dbReference>
<feature type="transmembrane region" description="Helical" evidence="1">
    <location>
        <begin position="40"/>
        <end position="58"/>
    </location>
</feature>
<keyword evidence="1" id="KW-1133">Transmembrane helix</keyword>
<gene>
    <name evidence="2" type="ORF">EJB05_03038</name>
</gene>
<organism evidence="2 3">
    <name type="scientific">Eragrostis curvula</name>
    <name type="common">weeping love grass</name>
    <dbReference type="NCBI Taxonomy" id="38414"/>
    <lineage>
        <taxon>Eukaryota</taxon>
        <taxon>Viridiplantae</taxon>
        <taxon>Streptophyta</taxon>
        <taxon>Embryophyta</taxon>
        <taxon>Tracheophyta</taxon>
        <taxon>Spermatophyta</taxon>
        <taxon>Magnoliopsida</taxon>
        <taxon>Liliopsida</taxon>
        <taxon>Poales</taxon>
        <taxon>Poaceae</taxon>
        <taxon>PACMAD clade</taxon>
        <taxon>Chloridoideae</taxon>
        <taxon>Eragrostideae</taxon>
        <taxon>Eragrostidinae</taxon>
        <taxon>Eragrostis</taxon>
    </lineage>
</organism>
<name>A0A5J9WTR9_9POAL</name>
<comment type="caution">
    <text evidence="2">The sequence shown here is derived from an EMBL/GenBank/DDBJ whole genome shotgun (WGS) entry which is preliminary data.</text>
</comment>
<keyword evidence="3" id="KW-1185">Reference proteome</keyword>
<keyword evidence="1" id="KW-0472">Membrane</keyword>
<dbReference type="AlphaFoldDB" id="A0A5J9WTR9"/>
<protein>
    <submittedName>
        <fullName evidence="2">Uncharacterized protein</fullName>
    </submittedName>
</protein>
<sequence length="178" mass="20384">MAATEARRRLAVTLHVTLPERDVSAILPSTTRACRPRGPAASLFILLLQIPFPVVLAVQSVKAARSHFPNSKMEDQFFDPARMYLRRKRNLGGRCWGPRSDPPRHQLLESARYFFFWLPEVGSFLKLYINPSERTSSCDKVQFRPKDYIEANRDEMSQQGNKRTDCCADSQEIRLSGL</sequence>
<dbReference type="EMBL" id="RWGY01000002">
    <property type="protein sequence ID" value="TVU51599.1"/>
    <property type="molecule type" value="Genomic_DNA"/>
</dbReference>
<evidence type="ECO:0000313" key="2">
    <source>
        <dbReference type="EMBL" id="TVU51599.1"/>
    </source>
</evidence>
<keyword evidence="1" id="KW-0812">Transmembrane</keyword>
<feature type="non-terminal residue" evidence="2">
    <location>
        <position position="1"/>
    </location>
</feature>
<accession>A0A5J9WTR9</accession>
<evidence type="ECO:0000256" key="1">
    <source>
        <dbReference type="SAM" id="Phobius"/>
    </source>
</evidence>
<reference evidence="2 3" key="1">
    <citation type="journal article" date="2019" name="Sci. Rep.">
        <title>A high-quality genome of Eragrostis curvula grass provides insights into Poaceae evolution and supports new strategies to enhance forage quality.</title>
        <authorList>
            <person name="Carballo J."/>
            <person name="Santos B.A.C.M."/>
            <person name="Zappacosta D."/>
            <person name="Garbus I."/>
            <person name="Selva J.P."/>
            <person name="Gallo C.A."/>
            <person name="Diaz A."/>
            <person name="Albertini E."/>
            <person name="Caccamo M."/>
            <person name="Echenique V."/>
        </authorList>
    </citation>
    <scope>NUCLEOTIDE SEQUENCE [LARGE SCALE GENOMIC DNA]</scope>
    <source>
        <strain evidence="3">cv. Victoria</strain>
        <tissue evidence="2">Leaf</tissue>
    </source>
</reference>
<evidence type="ECO:0000313" key="3">
    <source>
        <dbReference type="Proteomes" id="UP000324897"/>
    </source>
</evidence>
<proteinExistence type="predicted"/>